<dbReference type="EMBL" id="MCGE01000060">
    <property type="protein sequence ID" value="ORY99637.1"/>
    <property type="molecule type" value="Genomic_DNA"/>
</dbReference>
<organism evidence="2 3">
    <name type="scientific">Absidia repens</name>
    <dbReference type="NCBI Taxonomy" id="90262"/>
    <lineage>
        <taxon>Eukaryota</taxon>
        <taxon>Fungi</taxon>
        <taxon>Fungi incertae sedis</taxon>
        <taxon>Mucoromycota</taxon>
        <taxon>Mucoromycotina</taxon>
        <taxon>Mucoromycetes</taxon>
        <taxon>Mucorales</taxon>
        <taxon>Cunninghamellaceae</taxon>
        <taxon>Absidia</taxon>
    </lineage>
</organism>
<evidence type="ECO:0000256" key="1">
    <source>
        <dbReference type="SAM" id="MobiDB-lite"/>
    </source>
</evidence>
<dbReference type="OrthoDB" id="2267579at2759"/>
<proteinExistence type="predicted"/>
<gene>
    <name evidence="2" type="ORF">BCR42DRAFT_476443</name>
</gene>
<dbReference type="STRING" id="90262.A0A1X2HKD8"/>
<protein>
    <submittedName>
        <fullName evidence="2">Uncharacterized protein</fullName>
    </submittedName>
</protein>
<feature type="compositionally biased region" description="Low complexity" evidence="1">
    <location>
        <begin position="152"/>
        <end position="162"/>
    </location>
</feature>
<accession>A0A1X2HKD8</accession>
<evidence type="ECO:0000313" key="2">
    <source>
        <dbReference type="EMBL" id="ORY99637.1"/>
    </source>
</evidence>
<feature type="region of interest" description="Disordered" evidence="1">
    <location>
        <begin position="149"/>
        <end position="168"/>
    </location>
</feature>
<dbReference type="Proteomes" id="UP000193560">
    <property type="component" value="Unassembled WGS sequence"/>
</dbReference>
<feature type="non-terminal residue" evidence="2">
    <location>
        <position position="1"/>
    </location>
</feature>
<sequence>LSPAELQNLVNMAQNLQTEGQSYQLPEDIHRELETVTSKDRKTINGKFAKSIAKYDGDTWTKGGATNKQLVAELKRSHVDANQLVQQMYKDAEKVRLTARAATELFEDIGTILEEDDPTTAMQQLLKMRQKCQALAVYGFSTSKQLDNDAKSLPSIPSSSPPQCDTSMKQKRKIRTWHFQPKTWNDYTVNDSKNDSCNRQQIDEVDMEMEMDLENKHSGVEDNLLVSNNAINNNNKNLFLGNPANTNHTNSPTT</sequence>
<name>A0A1X2HKD8_9FUNG</name>
<dbReference type="AlphaFoldDB" id="A0A1X2HKD8"/>
<comment type="caution">
    <text evidence="2">The sequence shown here is derived from an EMBL/GenBank/DDBJ whole genome shotgun (WGS) entry which is preliminary data.</text>
</comment>
<keyword evidence="3" id="KW-1185">Reference proteome</keyword>
<reference evidence="2 3" key="1">
    <citation type="submission" date="2016-07" db="EMBL/GenBank/DDBJ databases">
        <title>Pervasive Adenine N6-methylation of Active Genes in Fungi.</title>
        <authorList>
            <consortium name="DOE Joint Genome Institute"/>
            <person name="Mondo S.J."/>
            <person name="Dannebaum R.O."/>
            <person name="Kuo R.C."/>
            <person name="Labutti K."/>
            <person name="Haridas S."/>
            <person name="Kuo A."/>
            <person name="Salamov A."/>
            <person name="Ahrendt S.R."/>
            <person name="Lipzen A."/>
            <person name="Sullivan W."/>
            <person name="Andreopoulos W.B."/>
            <person name="Clum A."/>
            <person name="Lindquist E."/>
            <person name="Daum C."/>
            <person name="Ramamoorthy G.K."/>
            <person name="Gryganskyi A."/>
            <person name="Culley D."/>
            <person name="Magnuson J.K."/>
            <person name="James T.Y."/>
            <person name="O'Malley M.A."/>
            <person name="Stajich J.E."/>
            <person name="Spatafora J.W."/>
            <person name="Visel A."/>
            <person name="Grigoriev I.V."/>
        </authorList>
    </citation>
    <scope>NUCLEOTIDE SEQUENCE [LARGE SCALE GENOMIC DNA]</scope>
    <source>
        <strain evidence="2 3">NRRL 1336</strain>
    </source>
</reference>
<evidence type="ECO:0000313" key="3">
    <source>
        <dbReference type="Proteomes" id="UP000193560"/>
    </source>
</evidence>
<feature type="non-terminal residue" evidence="2">
    <location>
        <position position="254"/>
    </location>
</feature>